<name>A0A543CV18_9ACTN</name>
<dbReference type="OrthoDB" id="9812729at2"/>
<dbReference type="EMBL" id="VFOZ01000001">
    <property type="protein sequence ID" value="TQM00937.1"/>
    <property type="molecule type" value="Genomic_DNA"/>
</dbReference>
<accession>A0A543CV18</accession>
<keyword evidence="1" id="KW-1133">Transmembrane helix</keyword>
<feature type="domain" description="DUF58" evidence="2">
    <location>
        <begin position="190"/>
        <end position="259"/>
    </location>
</feature>
<comment type="caution">
    <text evidence="3">The sequence shown here is derived from an EMBL/GenBank/DDBJ whole genome shotgun (WGS) entry which is preliminary data.</text>
</comment>
<gene>
    <name evidence="3" type="ORF">FB559_6672</name>
</gene>
<dbReference type="RefSeq" id="WP_141960824.1">
    <property type="nucleotide sequence ID" value="NZ_VFOZ01000001.1"/>
</dbReference>
<feature type="transmembrane region" description="Helical" evidence="1">
    <location>
        <begin position="29"/>
        <end position="47"/>
    </location>
</feature>
<dbReference type="InterPro" id="IPR002881">
    <property type="entry name" value="DUF58"/>
</dbReference>
<keyword evidence="1" id="KW-0472">Membrane</keyword>
<dbReference type="Proteomes" id="UP000316096">
    <property type="component" value="Unassembled WGS sequence"/>
</dbReference>
<dbReference type="PANTHER" id="PTHR34351">
    <property type="entry name" value="SLR1927 PROTEIN-RELATED"/>
    <property type="match status" value="1"/>
</dbReference>
<reference evidence="3 4" key="1">
    <citation type="submission" date="2019-06" db="EMBL/GenBank/DDBJ databases">
        <title>Sequencing the genomes of 1000 actinobacteria strains.</title>
        <authorList>
            <person name="Klenk H.-P."/>
        </authorList>
    </citation>
    <scope>NUCLEOTIDE SEQUENCE [LARGE SCALE GENOMIC DNA]</scope>
    <source>
        <strain evidence="3 4">DSM 102200</strain>
    </source>
</reference>
<dbReference type="AlphaFoldDB" id="A0A543CV18"/>
<evidence type="ECO:0000313" key="4">
    <source>
        <dbReference type="Proteomes" id="UP000316096"/>
    </source>
</evidence>
<evidence type="ECO:0000256" key="1">
    <source>
        <dbReference type="SAM" id="Phobius"/>
    </source>
</evidence>
<evidence type="ECO:0000313" key="3">
    <source>
        <dbReference type="EMBL" id="TQM00937.1"/>
    </source>
</evidence>
<dbReference type="PANTHER" id="PTHR34351:SF1">
    <property type="entry name" value="SLR1927 PROTEIN"/>
    <property type="match status" value="1"/>
</dbReference>
<dbReference type="Pfam" id="PF01882">
    <property type="entry name" value="DUF58"/>
    <property type="match status" value="1"/>
</dbReference>
<proteinExistence type="predicted"/>
<feature type="transmembrane region" description="Helical" evidence="1">
    <location>
        <begin position="5"/>
        <end position="23"/>
    </location>
</feature>
<protein>
    <submittedName>
        <fullName evidence="3">Uncharacterized protein (DUF58 family)</fullName>
    </submittedName>
</protein>
<organism evidence="3 4">
    <name type="scientific">Actinoallomurus bryophytorum</name>
    <dbReference type="NCBI Taxonomy" id="1490222"/>
    <lineage>
        <taxon>Bacteria</taxon>
        <taxon>Bacillati</taxon>
        <taxon>Actinomycetota</taxon>
        <taxon>Actinomycetes</taxon>
        <taxon>Streptosporangiales</taxon>
        <taxon>Thermomonosporaceae</taxon>
        <taxon>Actinoallomurus</taxon>
    </lineage>
</organism>
<sequence length="375" mass="40456">MLTRLGWGIAAVSVVLYAAGAWLGYPEPVVLAAGGVVSVVIALLWTLPRPRLTVRREITPLKVARGESARGVLYVTNTGRLRRSGMRAHDACGAGEIDVELPGLRPDRTESVTYSLPTERRGEIAVGPLRLVRADPFGLARRVREYGDRQTLLVRPRTVVLPLLPSGRNHHLEGPTTDTAPAGTVTFHALREYVVGDDLRYIHWRSSARTGTLMVRQLVDASLPQTTIVIDTNENAYPDADDFELAVDAAASVAAGAAARSFPVRVVTGDGPLVETRGGAHDIELILDRLARLTAHDVPHEALDVARRVRAGGSLVVLTGARGQISRAGTLRRRFDRVVCIRIRPEAPGPGLPGIALIEMANLDELRAAWAGAIR</sequence>
<keyword evidence="1" id="KW-0812">Transmembrane</keyword>
<evidence type="ECO:0000259" key="2">
    <source>
        <dbReference type="Pfam" id="PF01882"/>
    </source>
</evidence>
<keyword evidence="4" id="KW-1185">Reference proteome</keyword>